<gene>
    <name evidence="8" type="ORF">QJS04_geneDACA016955</name>
</gene>
<evidence type="ECO:0000256" key="1">
    <source>
        <dbReference type="ARBA" id="ARBA00004167"/>
    </source>
</evidence>
<dbReference type="EMBL" id="JAUJYN010000008">
    <property type="protein sequence ID" value="KAK1264931.1"/>
    <property type="molecule type" value="Genomic_DNA"/>
</dbReference>
<dbReference type="InterPro" id="IPR004864">
    <property type="entry name" value="LEA_2"/>
</dbReference>
<reference evidence="8" key="2">
    <citation type="submission" date="2023-06" db="EMBL/GenBank/DDBJ databases">
        <authorList>
            <person name="Ma L."/>
            <person name="Liu K.-W."/>
            <person name="Li Z."/>
            <person name="Hsiao Y.-Y."/>
            <person name="Qi Y."/>
            <person name="Fu T."/>
            <person name="Tang G."/>
            <person name="Zhang D."/>
            <person name="Sun W.-H."/>
            <person name="Liu D.-K."/>
            <person name="Li Y."/>
            <person name="Chen G.-Z."/>
            <person name="Liu X.-D."/>
            <person name="Liao X.-Y."/>
            <person name="Jiang Y.-T."/>
            <person name="Yu X."/>
            <person name="Hao Y."/>
            <person name="Huang J."/>
            <person name="Zhao X.-W."/>
            <person name="Ke S."/>
            <person name="Chen Y.-Y."/>
            <person name="Wu W.-L."/>
            <person name="Hsu J.-L."/>
            <person name="Lin Y.-F."/>
            <person name="Huang M.-D."/>
            <person name="Li C.-Y."/>
            <person name="Huang L."/>
            <person name="Wang Z.-W."/>
            <person name="Zhao X."/>
            <person name="Zhong W.-Y."/>
            <person name="Peng D.-H."/>
            <person name="Ahmad S."/>
            <person name="Lan S."/>
            <person name="Zhang J.-S."/>
            <person name="Tsai W.-C."/>
            <person name="Van De Peer Y."/>
            <person name="Liu Z.-J."/>
        </authorList>
    </citation>
    <scope>NUCLEOTIDE SEQUENCE</scope>
    <source>
        <strain evidence="8">SCP</strain>
        <tissue evidence="8">Leaves</tissue>
    </source>
</reference>
<evidence type="ECO:0000256" key="6">
    <source>
        <dbReference type="SAM" id="Phobius"/>
    </source>
</evidence>
<dbReference type="GO" id="GO:0098542">
    <property type="term" value="P:defense response to other organism"/>
    <property type="evidence" value="ECO:0007669"/>
    <property type="project" value="InterPro"/>
</dbReference>
<dbReference type="SUPFAM" id="SSF117070">
    <property type="entry name" value="LEA14-like"/>
    <property type="match status" value="1"/>
</dbReference>
<evidence type="ECO:0000256" key="2">
    <source>
        <dbReference type="ARBA" id="ARBA00022692"/>
    </source>
</evidence>
<dbReference type="AlphaFoldDB" id="A0AAV9ALB3"/>
<keyword evidence="4 6" id="KW-0472">Membrane</keyword>
<evidence type="ECO:0000259" key="7">
    <source>
        <dbReference type="Pfam" id="PF03168"/>
    </source>
</evidence>
<feature type="compositionally biased region" description="Pro residues" evidence="5">
    <location>
        <begin position="16"/>
        <end position="25"/>
    </location>
</feature>
<name>A0AAV9ALB3_ACOGR</name>
<protein>
    <recommendedName>
        <fullName evidence="7">Late embryogenesis abundant protein LEA-2 subgroup domain-containing protein</fullName>
    </recommendedName>
</protein>
<evidence type="ECO:0000256" key="5">
    <source>
        <dbReference type="SAM" id="MobiDB-lite"/>
    </source>
</evidence>
<dbReference type="Pfam" id="PF03168">
    <property type="entry name" value="LEA_2"/>
    <property type="match status" value="1"/>
</dbReference>
<comment type="caution">
    <text evidence="8">The sequence shown here is derived from an EMBL/GenBank/DDBJ whole genome shotgun (WGS) entry which is preliminary data.</text>
</comment>
<feature type="transmembrane region" description="Helical" evidence="6">
    <location>
        <begin position="35"/>
        <end position="57"/>
    </location>
</feature>
<dbReference type="Gene3D" id="2.60.40.1820">
    <property type="match status" value="1"/>
</dbReference>
<evidence type="ECO:0000256" key="4">
    <source>
        <dbReference type="ARBA" id="ARBA00023136"/>
    </source>
</evidence>
<evidence type="ECO:0000256" key="3">
    <source>
        <dbReference type="ARBA" id="ARBA00022989"/>
    </source>
</evidence>
<dbReference type="PANTHER" id="PTHR31234">
    <property type="entry name" value="LATE EMBRYOGENESIS ABUNDANT (LEA) HYDROXYPROLINE-RICH GLYCOPROTEIN FAMILY"/>
    <property type="match status" value="1"/>
</dbReference>
<keyword evidence="9" id="KW-1185">Reference proteome</keyword>
<accession>A0AAV9ALB3</accession>
<keyword evidence="2 6" id="KW-0812">Transmembrane</keyword>
<proteinExistence type="predicted"/>
<dbReference type="Proteomes" id="UP001179952">
    <property type="component" value="Unassembled WGS sequence"/>
</dbReference>
<evidence type="ECO:0000313" key="8">
    <source>
        <dbReference type="EMBL" id="KAK1264931.1"/>
    </source>
</evidence>
<dbReference type="GO" id="GO:0016020">
    <property type="term" value="C:membrane"/>
    <property type="evidence" value="ECO:0007669"/>
    <property type="project" value="UniProtKB-SubCell"/>
</dbReference>
<comment type="subcellular location">
    <subcellularLocation>
        <location evidence="1">Membrane</location>
        <topology evidence="1">Single-pass membrane protein</topology>
    </subcellularLocation>
</comment>
<evidence type="ECO:0000313" key="9">
    <source>
        <dbReference type="Proteomes" id="UP001179952"/>
    </source>
</evidence>
<dbReference type="InterPro" id="IPR044839">
    <property type="entry name" value="NDR1-like"/>
</dbReference>
<feature type="region of interest" description="Disordered" evidence="5">
    <location>
        <begin position="1"/>
        <end position="27"/>
    </location>
</feature>
<feature type="domain" description="Late embryogenesis abundant protein LEA-2 subgroup" evidence="7">
    <location>
        <begin position="96"/>
        <end position="177"/>
    </location>
</feature>
<reference evidence="8" key="1">
    <citation type="journal article" date="2023" name="Nat. Commun.">
        <title>Diploid and tetraploid genomes of Acorus and the evolution of monocots.</title>
        <authorList>
            <person name="Ma L."/>
            <person name="Liu K.W."/>
            <person name="Li Z."/>
            <person name="Hsiao Y.Y."/>
            <person name="Qi Y."/>
            <person name="Fu T."/>
            <person name="Tang G.D."/>
            <person name="Zhang D."/>
            <person name="Sun W.H."/>
            <person name="Liu D.K."/>
            <person name="Li Y."/>
            <person name="Chen G.Z."/>
            <person name="Liu X.D."/>
            <person name="Liao X.Y."/>
            <person name="Jiang Y.T."/>
            <person name="Yu X."/>
            <person name="Hao Y."/>
            <person name="Huang J."/>
            <person name="Zhao X.W."/>
            <person name="Ke S."/>
            <person name="Chen Y.Y."/>
            <person name="Wu W.L."/>
            <person name="Hsu J.L."/>
            <person name="Lin Y.F."/>
            <person name="Huang M.D."/>
            <person name="Li C.Y."/>
            <person name="Huang L."/>
            <person name="Wang Z.W."/>
            <person name="Zhao X."/>
            <person name="Zhong W.Y."/>
            <person name="Peng D.H."/>
            <person name="Ahmad S."/>
            <person name="Lan S."/>
            <person name="Zhang J.S."/>
            <person name="Tsai W.C."/>
            <person name="Van de Peer Y."/>
            <person name="Liu Z.J."/>
        </authorList>
    </citation>
    <scope>NUCLEOTIDE SEQUENCE</scope>
    <source>
        <strain evidence="8">SCP</strain>
    </source>
</reference>
<keyword evidence="3 6" id="KW-1133">Transmembrane helix</keyword>
<dbReference type="PANTHER" id="PTHR31234:SF65">
    <property type="entry name" value="LATE EMBRYOGENESIS ABUNDANT PROTEIN, LEA_2 SUBGROUP"/>
    <property type="match status" value="1"/>
</dbReference>
<sequence length="220" mass="24031">MEAKQSKSNPNHHHPPSPPPPPPPPLHHHHHLPCILISLALLLLLLSVSLTLAFTIYRVQDPKTQVISARVTGAVPRVTLPSVHVELNITIHVDLLMHNPNRFSLHHDPGETLMYYREVQVGEADVAAGRIPAGGSEGVRSRLTVEADRFAAAAGGGLGRLVMDVMEGEMVVTTATRIGGEVRLLLGLVRRRVVAVSDCTVVVGVVEMRVRRLECKRSRM</sequence>
<organism evidence="8 9">
    <name type="scientific">Acorus gramineus</name>
    <name type="common">Dwarf sweet flag</name>
    <dbReference type="NCBI Taxonomy" id="55184"/>
    <lineage>
        <taxon>Eukaryota</taxon>
        <taxon>Viridiplantae</taxon>
        <taxon>Streptophyta</taxon>
        <taxon>Embryophyta</taxon>
        <taxon>Tracheophyta</taxon>
        <taxon>Spermatophyta</taxon>
        <taxon>Magnoliopsida</taxon>
        <taxon>Liliopsida</taxon>
        <taxon>Acoraceae</taxon>
        <taxon>Acorus</taxon>
    </lineage>
</organism>